<dbReference type="Proteomes" id="UP001321498">
    <property type="component" value="Chromosome"/>
</dbReference>
<dbReference type="EMBL" id="AP027731">
    <property type="protein sequence ID" value="BDZ44802.1"/>
    <property type="molecule type" value="Genomic_DNA"/>
</dbReference>
<name>A0ABN6XIU1_9MICO</name>
<accession>A0ABN6XIU1</accession>
<keyword evidence="3" id="KW-1185">Reference proteome</keyword>
<evidence type="ECO:0000313" key="2">
    <source>
        <dbReference type="EMBL" id="BDZ44802.1"/>
    </source>
</evidence>
<organism evidence="2 3">
    <name type="scientific">Naasia aerilata</name>
    <dbReference type="NCBI Taxonomy" id="1162966"/>
    <lineage>
        <taxon>Bacteria</taxon>
        <taxon>Bacillati</taxon>
        <taxon>Actinomycetota</taxon>
        <taxon>Actinomycetes</taxon>
        <taxon>Micrococcales</taxon>
        <taxon>Microbacteriaceae</taxon>
        <taxon>Naasia</taxon>
    </lineage>
</organism>
<dbReference type="RefSeq" id="WP_286278214.1">
    <property type="nucleotide sequence ID" value="NZ_AP027731.1"/>
</dbReference>
<proteinExistence type="predicted"/>
<feature type="compositionally biased region" description="Basic and acidic residues" evidence="1">
    <location>
        <begin position="59"/>
        <end position="71"/>
    </location>
</feature>
<reference evidence="3" key="1">
    <citation type="journal article" date="2019" name="Int. J. Syst. Evol. Microbiol.">
        <title>The Global Catalogue of Microorganisms (GCM) 10K type strain sequencing project: providing services to taxonomists for standard genome sequencing and annotation.</title>
        <authorList>
            <consortium name="The Broad Institute Genomics Platform"/>
            <consortium name="The Broad Institute Genome Sequencing Center for Infectious Disease"/>
            <person name="Wu L."/>
            <person name="Ma J."/>
        </authorList>
    </citation>
    <scope>NUCLEOTIDE SEQUENCE [LARGE SCALE GENOMIC DNA]</scope>
    <source>
        <strain evidence="3">NBRC 108725</strain>
    </source>
</reference>
<evidence type="ECO:0000313" key="3">
    <source>
        <dbReference type="Proteomes" id="UP001321498"/>
    </source>
</evidence>
<feature type="region of interest" description="Disordered" evidence="1">
    <location>
        <begin position="59"/>
        <end position="78"/>
    </location>
</feature>
<evidence type="ECO:0000256" key="1">
    <source>
        <dbReference type="SAM" id="MobiDB-lite"/>
    </source>
</evidence>
<gene>
    <name evidence="2" type="ORF">GCM10025866_07110</name>
</gene>
<sequence>MPSSKSTAKSVVYLNLAWKALHSPQGRAIARKAADGIAGAGNRVTGNRFEAQIEKGRAAVHSHFAEPEPKRRGPFKRR</sequence>
<protein>
    <submittedName>
        <fullName evidence="2">Uncharacterized protein</fullName>
    </submittedName>
</protein>